<keyword evidence="6" id="KW-0472">Membrane</keyword>
<feature type="transmembrane region" description="Helical" evidence="6">
    <location>
        <begin position="69"/>
        <end position="91"/>
    </location>
</feature>
<feature type="non-terminal residue" evidence="8">
    <location>
        <position position="1"/>
    </location>
</feature>
<keyword evidence="2" id="KW-0378">Hydrolase</keyword>
<feature type="binding site" evidence="5">
    <location>
        <position position="383"/>
    </location>
    <ligand>
        <name>Zn(2+)</name>
        <dbReference type="ChEBI" id="CHEBI:29105"/>
        <note>catalytic</note>
    </ligand>
</feature>
<dbReference type="GO" id="GO:0004222">
    <property type="term" value="F:metalloendopeptidase activity"/>
    <property type="evidence" value="ECO:0007669"/>
    <property type="project" value="InterPro"/>
</dbReference>
<dbReference type="SUPFAM" id="SSF55486">
    <property type="entry name" value="Metalloproteases ('zincins'), catalytic domain"/>
    <property type="match status" value="1"/>
</dbReference>
<feature type="active site" evidence="5">
    <location>
        <position position="384"/>
    </location>
</feature>
<keyword evidence="4" id="KW-0482">Metalloprotease</keyword>
<dbReference type="PANTHER" id="PTHR11905:SF159">
    <property type="entry name" value="ADAM METALLOPROTEASE"/>
    <property type="match status" value="1"/>
</dbReference>
<reference evidence="8" key="1">
    <citation type="journal article" date="2011" name="PLoS ONE">
        <title>A deep insight into the sialotranscriptome of the gulf coast tick, Amblyomma maculatum.</title>
        <authorList>
            <person name="Karim S."/>
            <person name="Singh P."/>
            <person name="Ribeiro J.M."/>
        </authorList>
    </citation>
    <scope>NUCLEOTIDE SEQUENCE</scope>
    <source>
        <tissue evidence="8">Salivary gland</tissue>
    </source>
</reference>
<dbReference type="PANTHER" id="PTHR11905">
    <property type="entry name" value="ADAM A DISINTEGRIN AND METALLOPROTEASE DOMAIN"/>
    <property type="match status" value="1"/>
</dbReference>
<dbReference type="Gene3D" id="3.40.390.10">
    <property type="entry name" value="Collagenase (Catalytic Domain)"/>
    <property type="match status" value="1"/>
</dbReference>
<dbReference type="PROSITE" id="PS50215">
    <property type="entry name" value="ADAM_MEPRO"/>
    <property type="match status" value="1"/>
</dbReference>
<feature type="domain" description="Peptidase M12B" evidence="7">
    <location>
        <begin position="238"/>
        <end position="447"/>
    </location>
</feature>
<sequence length="475" mass="52795">DALTSFSPACGLEGTNRCRRSRGTRTCFADALTSFSPACGLEEIPVELNLWLIILDCLKKPNKNNTMKIWFPILILFAFILVYGVEATIVYPRVFQERSLNGEIVVKVNDEITLHLQKASVVLSQMRLDVRTNGDMVHEVMNGSLLEEHLYSDPTVRASVMLYQQGDAVTLTGMVTENMRIKPVPVSARSLYLAGAHQLEVIDMKKVDDNSENRTELHIPASAFVESRAPETPQESIVYPEVYVGVDSNYAKDANTSLLLGYLVIFFNGINLKLAELRAPRVQLRLVGLMIGEAVDHSFTRNGPYVDADRAISNFFDYVNPGIGLPDIFFLLTGEDLLGMINGVPDPNLSGLSPLGGMCIWRSNALISEDKYESFSGILVATHEFGHMLGAPHDVFPEYDNICGWKLGYAMSYLDGGERKHHFSPCSQYLIRLSLSQKLQTCLEFSFVQDYLTYLPGLYPGAVADGNTFCKAKHP</sequence>
<feature type="binding site" evidence="5">
    <location>
        <position position="393"/>
    </location>
    <ligand>
        <name>Zn(2+)</name>
        <dbReference type="ChEBI" id="CHEBI:29105"/>
        <note>catalytic</note>
    </ligand>
</feature>
<evidence type="ECO:0000313" key="8">
    <source>
        <dbReference type="EMBL" id="AEO33678.1"/>
    </source>
</evidence>
<evidence type="ECO:0000256" key="6">
    <source>
        <dbReference type="SAM" id="Phobius"/>
    </source>
</evidence>
<evidence type="ECO:0000256" key="3">
    <source>
        <dbReference type="ARBA" id="ARBA00022833"/>
    </source>
</evidence>
<evidence type="ECO:0000259" key="7">
    <source>
        <dbReference type="PROSITE" id="PS50215"/>
    </source>
</evidence>
<evidence type="ECO:0000256" key="5">
    <source>
        <dbReference type="PROSITE-ProRule" id="PRU00276"/>
    </source>
</evidence>
<keyword evidence="3 5" id="KW-0862">Zinc</keyword>
<keyword evidence="6" id="KW-1133">Transmembrane helix</keyword>
<protein>
    <recommendedName>
        <fullName evidence="7">Peptidase M12B domain-containing protein</fullName>
    </recommendedName>
</protein>
<dbReference type="InterPro" id="IPR024079">
    <property type="entry name" value="MetalloPept_cat_dom_sf"/>
</dbReference>
<keyword evidence="6" id="KW-0812">Transmembrane</keyword>
<dbReference type="AlphaFoldDB" id="G3MJL0"/>
<keyword evidence="1" id="KW-0645">Protease</keyword>
<feature type="binding site" evidence="5">
    <location>
        <position position="387"/>
    </location>
    <ligand>
        <name>Zn(2+)</name>
        <dbReference type="ChEBI" id="CHEBI:29105"/>
        <note>catalytic</note>
    </ligand>
</feature>
<name>G3MJL0_AMBMU</name>
<dbReference type="EMBL" id="JO842061">
    <property type="protein sequence ID" value="AEO33678.1"/>
    <property type="molecule type" value="mRNA"/>
</dbReference>
<dbReference type="GO" id="GO:0046872">
    <property type="term" value="F:metal ion binding"/>
    <property type="evidence" value="ECO:0007669"/>
    <property type="project" value="UniProtKB-KW"/>
</dbReference>
<evidence type="ECO:0000256" key="2">
    <source>
        <dbReference type="ARBA" id="ARBA00022801"/>
    </source>
</evidence>
<proteinExistence type="evidence at transcript level"/>
<comment type="caution">
    <text evidence="5">Lacks conserved residue(s) required for the propagation of feature annotation.</text>
</comment>
<evidence type="ECO:0000256" key="1">
    <source>
        <dbReference type="ARBA" id="ARBA00022670"/>
    </source>
</evidence>
<dbReference type="InterPro" id="IPR001590">
    <property type="entry name" value="Peptidase_M12B"/>
</dbReference>
<feature type="non-terminal residue" evidence="8">
    <location>
        <position position="475"/>
    </location>
</feature>
<organism evidence="8">
    <name type="scientific">Amblyomma maculatum</name>
    <name type="common">Gulf Coast tick</name>
    <dbReference type="NCBI Taxonomy" id="34609"/>
    <lineage>
        <taxon>Eukaryota</taxon>
        <taxon>Metazoa</taxon>
        <taxon>Ecdysozoa</taxon>
        <taxon>Arthropoda</taxon>
        <taxon>Chelicerata</taxon>
        <taxon>Arachnida</taxon>
        <taxon>Acari</taxon>
        <taxon>Parasitiformes</taxon>
        <taxon>Ixodida</taxon>
        <taxon>Ixodoidea</taxon>
        <taxon>Ixodidae</taxon>
        <taxon>Amblyomminae</taxon>
        <taxon>Amblyomma</taxon>
    </lineage>
</organism>
<evidence type="ECO:0000256" key="4">
    <source>
        <dbReference type="ARBA" id="ARBA00023049"/>
    </source>
</evidence>
<dbReference type="GO" id="GO:0006509">
    <property type="term" value="P:membrane protein ectodomain proteolysis"/>
    <property type="evidence" value="ECO:0007669"/>
    <property type="project" value="TreeGrafter"/>
</dbReference>
<accession>G3MJL0</accession>
<keyword evidence="5" id="KW-0479">Metal-binding</keyword>